<evidence type="ECO:0000313" key="2">
    <source>
        <dbReference type="EMBL" id="PRX19063.1"/>
    </source>
</evidence>
<dbReference type="EMBL" id="PVMZ01000011">
    <property type="protein sequence ID" value="PRX19063.1"/>
    <property type="molecule type" value="Genomic_DNA"/>
</dbReference>
<comment type="caution">
    <text evidence="2">The sequence shown here is derived from an EMBL/GenBank/DDBJ whole genome shotgun (WGS) entry which is preliminary data.</text>
</comment>
<dbReference type="Gene3D" id="3.90.25.10">
    <property type="entry name" value="UDP-galactose 4-epimerase, domain 1"/>
    <property type="match status" value="1"/>
</dbReference>
<dbReference type="InterPro" id="IPR036291">
    <property type="entry name" value="NAD(P)-bd_dom_sf"/>
</dbReference>
<dbReference type="PANTHER" id="PTHR47129:SF1">
    <property type="entry name" value="NMRA-LIKE DOMAIN-CONTAINING PROTEIN"/>
    <property type="match status" value="1"/>
</dbReference>
<accession>A0A2T0K7R6</accession>
<dbReference type="InterPro" id="IPR052718">
    <property type="entry name" value="NmrA-type_oxidoreductase"/>
</dbReference>
<dbReference type="Gene3D" id="3.40.50.720">
    <property type="entry name" value="NAD(P)-binding Rossmann-like Domain"/>
    <property type="match status" value="1"/>
</dbReference>
<feature type="domain" description="NmrA-like" evidence="1">
    <location>
        <begin position="15"/>
        <end position="259"/>
    </location>
</feature>
<organism evidence="2 3">
    <name type="scientific">Actinoplanes italicus</name>
    <dbReference type="NCBI Taxonomy" id="113567"/>
    <lineage>
        <taxon>Bacteria</taxon>
        <taxon>Bacillati</taxon>
        <taxon>Actinomycetota</taxon>
        <taxon>Actinomycetes</taxon>
        <taxon>Micromonosporales</taxon>
        <taxon>Micromonosporaceae</taxon>
        <taxon>Actinoplanes</taxon>
    </lineage>
</organism>
<dbReference type="Pfam" id="PF05368">
    <property type="entry name" value="NmrA"/>
    <property type="match status" value="1"/>
</dbReference>
<sequence length="298" mass="30697">MRDSRKTIHLQGADMTIAVTGATGQLGRLVVESLIARGTEPGEIVAVVRDTAKADGLRALGVEVREGDYDRPETLTAALTGVHRLLLISGNAVGQRVAQHTAVIEAARAAGVGFLAYTSILRADTTPIGLAPEHQATEEKIKNSGIPYAFLRNGWYVENYAGALAGAVAQGTLYGSAGDGKIAAATRADFAEAAAVVLINGEPGVYELAGDHGFTLAELAAETARQSGSPIAYQNLPVADYTQALVGAGLPEGYAGLLADTDTKIAEGHLDDSTGTLSRLIGRPTTPLADALAAILKG</sequence>
<gene>
    <name evidence="2" type="ORF">CLV67_111211</name>
</gene>
<evidence type="ECO:0000259" key="1">
    <source>
        <dbReference type="Pfam" id="PF05368"/>
    </source>
</evidence>
<proteinExistence type="predicted"/>
<dbReference type="PANTHER" id="PTHR47129">
    <property type="entry name" value="QUINONE OXIDOREDUCTASE 2"/>
    <property type="match status" value="1"/>
</dbReference>
<evidence type="ECO:0000313" key="3">
    <source>
        <dbReference type="Proteomes" id="UP000239415"/>
    </source>
</evidence>
<dbReference type="Proteomes" id="UP000239415">
    <property type="component" value="Unassembled WGS sequence"/>
</dbReference>
<dbReference type="AlphaFoldDB" id="A0A2T0K7R6"/>
<keyword evidence="3" id="KW-1185">Reference proteome</keyword>
<name>A0A2T0K7R6_9ACTN</name>
<protein>
    <submittedName>
        <fullName evidence="2">NAD(P)H dehydrogenase (Quinone)</fullName>
    </submittedName>
</protein>
<dbReference type="SUPFAM" id="SSF51735">
    <property type="entry name" value="NAD(P)-binding Rossmann-fold domains"/>
    <property type="match status" value="1"/>
</dbReference>
<dbReference type="InterPro" id="IPR008030">
    <property type="entry name" value="NmrA-like"/>
</dbReference>
<reference evidence="2 3" key="1">
    <citation type="submission" date="2018-03" db="EMBL/GenBank/DDBJ databases">
        <title>Genomic Encyclopedia of Archaeal and Bacterial Type Strains, Phase II (KMG-II): from individual species to whole genera.</title>
        <authorList>
            <person name="Goeker M."/>
        </authorList>
    </citation>
    <scope>NUCLEOTIDE SEQUENCE [LARGE SCALE GENOMIC DNA]</scope>
    <source>
        <strain evidence="2 3">DSM 43146</strain>
    </source>
</reference>
<dbReference type="CDD" id="cd05269">
    <property type="entry name" value="TMR_SDR_a"/>
    <property type="match status" value="1"/>
</dbReference>